<organism evidence="2 3">
    <name type="scientific">Thalassiosira oceanica</name>
    <name type="common">Marine diatom</name>
    <dbReference type="NCBI Taxonomy" id="159749"/>
    <lineage>
        <taxon>Eukaryota</taxon>
        <taxon>Sar</taxon>
        <taxon>Stramenopiles</taxon>
        <taxon>Ochrophyta</taxon>
        <taxon>Bacillariophyta</taxon>
        <taxon>Coscinodiscophyceae</taxon>
        <taxon>Thalassiosirophycidae</taxon>
        <taxon>Thalassiosirales</taxon>
        <taxon>Thalassiosiraceae</taxon>
        <taxon>Thalassiosira</taxon>
    </lineage>
</organism>
<evidence type="ECO:0000313" key="2">
    <source>
        <dbReference type="EMBL" id="EJK76418.1"/>
    </source>
</evidence>
<dbReference type="Proteomes" id="UP000266841">
    <property type="component" value="Unassembled WGS sequence"/>
</dbReference>
<sequence>RFGRPSLGFVQGPWRGPNPPAGEGPQGPEKGGDCGFRLSKPQSFRLSGPREPPGTDKTPGDAIPLAPSGLVPDRRTPSRLSPSDENCTMSVLMDQLDDGMLKRCASYLRPEEMVSLGRVARRFGLPGGGETGSSLPDSSLVEAVARDVFAQVATEEDRLALPRYNDESSISLYNQLVKMRTSLEFSQLIGNDVFHPSVSSKSRVCGDFGAYWNSAISPCVMRGGRHFAKFSIGAWSWDVFVTVGVIRPITGWDERGIENFLPSIIDSNDSVSHDLLAERTEKWHGDIHCCSYCCWDGSCCRTDWYTKSTNDWVGQENYRRSSTTGLLLDLAEGSLSVFKDGRRLGTMASGLMGEYCWFAAMSLGNSCVSIERAALSEIV</sequence>
<protein>
    <recommendedName>
        <fullName evidence="4">B30.2/SPRY domain-containing protein</fullName>
    </recommendedName>
</protein>
<dbReference type="InterPro" id="IPR043136">
    <property type="entry name" value="B30.2/SPRY_sf"/>
</dbReference>
<evidence type="ECO:0000256" key="1">
    <source>
        <dbReference type="SAM" id="MobiDB-lite"/>
    </source>
</evidence>
<dbReference type="OrthoDB" id="236214at2759"/>
<dbReference type="EMBL" id="AGNL01002176">
    <property type="protein sequence ID" value="EJK76418.1"/>
    <property type="molecule type" value="Genomic_DNA"/>
</dbReference>
<feature type="region of interest" description="Disordered" evidence="1">
    <location>
        <begin position="1"/>
        <end position="85"/>
    </location>
</feature>
<gene>
    <name evidence="2" type="ORF">THAOC_01818</name>
</gene>
<reference evidence="2 3" key="1">
    <citation type="journal article" date="2012" name="Genome Biol.">
        <title>Genome and low-iron response of an oceanic diatom adapted to chronic iron limitation.</title>
        <authorList>
            <person name="Lommer M."/>
            <person name="Specht M."/>
            <person name="Roy A.S."/>
            <person name="Kraemer L."/>
            <person name="Andreson R."/>
            <person name="Gutowska M.A."/>
            <person name="Wolf J."/>
            <person name="Bergner S.V."/>
            <person name="Schilhabel M.B."/>
            <person name="Klostermeier U.C."/>
            <person name="Beiko R.G."/>
            <person name="Rosenstiel P."/>
            <person name="Hippler M."/>
            <person name="Laroche J."/>
        </authorList>
    </citation>
    <scope>NUCLEOTIDE SEQUENCE [LARGE SCALE GENOMIC DNA]</scope>
    <source>
        <strain evidence="2 3">CCMP1005</strain>
    </source>
</reference>
<dbReference type="Gene3D" id="2.60.120.920">
    <property type="match status" value="1"/>
</dbReference>
<proteinExistence type="predicted"/>
<name>K0TCF6_THAOC</name>
<feature type="non-terminal residue" evidence="2">
    <location>
        <position position="1"/>
    </location>
</feature>
<keyword evidence="3" id="KW-1185">Reference proteome</keyword>
<dbReference type="AlphaFoldDB" id="K0TCF6"/>
<accession>K0TCF6</accession>
<evidence type="ECO:0000313" key="3">
    <source>
        <dbReference type="Proteomes" id="UP000266841"/>
    </source>
</evidence>
<comment type="caution">
    <text evidence="2">The sequence shown here is derived from an EMBL/GenBank/DDBJ whole genome shotgun (WGS) entry which is preliminary data.</text>
</comment>
<evidence type="ECO:0008006" key="4">
    <source>
        <dbReference type="Google" id="ProtNLM"/>
    </source>
</evidence>